<dbReference type="EMBL" id="JAOB01000069">
    <property type="protein sequence ID" value="EUA23701.1"/>
    <property type="molecule type" value="Genomic_DNA"/>
</dbReference>
<proteinExistence type="predicted"/>
<organism evidence="1">
    <name type="scientific">Mycobacterium xenopi 4042</name>
    <dbReference type="NCBI Taxonomy" id="1299334"/>
    <lineage>
        <taxon>Bacteria</taxon>
        <taxon>Bacillati</taxon>
        <taxon>Actinomycetota</taxon>
        <taxon>Actinomycetes</taxon>
        <taxon>Mycobacteriales</taxon>
        <taxon>Mycobacteriaceae</taxon>
        <taxon>Mycobacterium</taxon>
    </lineage>
</organism>
<sequence length="50" mass="5513">MLDKLLNSWMLENIPVENIKVLTTTTVPPIAARAPTPKLIVATRRSVSVL</sequence>
<reference evidence="1" key="1">
    <citation type="submission" date="2014-01" db="EMBL/GenBank/DDBJ databases">
        <authorList>
            <person name="Brown-Elliot B."/>
            <person name="Wallace R."/>
            <person name="Lenaerts A."/>
            <person name="Ordway D."/>
            <person name="DeGroote M.A."/>
            <person name="Parker T."/>
            <person name="Sizemore C."/>
            <person name="Tallon L.J."/>
            <person name="Sadzewicz L.K."/>
            <person name="Sengamalay N."/>
            <person name="Fraser C.M."/>
            <person name="Hine E."/>
            <person name="Shefchek K.A."/>
            <person name="Das S.P."/>
            <person name="Tettelin H."/>
        </authorList>
    </citation>
    <scope>NUCLEOTIDE SEQUENCE [LARGE SCALE GENOMIC DNA]</scope>
    <source>
        <strain evidence="1">4042</strain>
    </source>
</reference>
<name>X7ZXC5_MYCXE</name>
<gene>
    <name evidence="1" type="ORF">I553_5114</name>
</gene>
<accession>X7ZXC5</accession>
<comment type="caution">
    <text evidence="1">The sequence shown here is derived from an EMBL/GenBank/DDBJ whole genome shotgun (WGS) entry which is preliminary data.</text>
</comment>
<evidence type="ECO:0000313" key="1">
    <source>
        <dbReference type="EMBL" id="EUA23701.1"/>
    </source>
</evidence>
<protein>
    <submittedName>
        <fullName evidence="1">Uncharacterized protein</fullName>
    </submittedName>
</protein>
<dbReference type="AlphaFoldDB" id="X7ZXC5"/>